<accession>A0ABV1J9E3</accession>
<feature type="region of interest" description="Disordered" evidence="2">
    <location>
        <begin position="111"/>
        <end position="154"/>
    </location>
</feature>
<feature type="transmembrane region" description="Helical" evidence="3">
    <location>
        <begin position="339"/>
        <end position="355"/>
    </location>
</feature>
<reference evidence="5 6" key="1">
    <citation type="submission" date="2024-04" db="EMBL/GenBank/DDBJ databases">
        <title>Human intestinal bacterial collection.</title>
        <authorList>
            <person name="Pauvert C."/>
            <person name="Hitch T.C.A."/>
            <person name="Clavel T."/>
        </authorList>
    </citation>
    <scope>NUCLEOTIDE SEQUENCE [LARGE SCALE GENOMIC DNA]</scope>
    <source>
        <strain evidence="5 6">CLA-KB-H42</strain>
    </source>
</reference>
<evidence type="ECO:0000313" key="6">
    <source>
        <dbReference type="Proteomes" id="UP001487305"/>
    </source>
</evidence>
<feature type="compositionally biased region" description="Low complexity" evidence="2">
    <location>
        <begin position="111"/>
        <end position="142"/>
    </location>
</feature>
<evidence type="ECO:0000313" key="5">
    <source>
        <dbReference type="EMBL" id="MEQ3361695.1"/>
    </source>
</evidence>
<dbReference type="InterPro" id="IPR010982">
    <property type="entry name" value="Lambda_DNA-bd_dom_sf"/>
</dbReference>
<evidence type="ECO:0000259" key="4">
    <source>
        <dbReference type="PROSITE" id="PS50943"/>
    </source>
</evidence>
<dbReference type="RefSeq" id="WP_349227056.1">
    <property type="nucleotide sequence ID" value="NZ_JBBNOP010000001.1"/>
</dbReference>
<dbReference type="InterPro" id="IPR001387">
    <property type="entry name" value="Cro/C1-type_HTH"/>
</dbReference>
<dbReference type="Pfam" id="PF01381">
    <property type="entry name" value="HTH_3"/>
    <property type="match status" value="1"/>
</dbReference>
<keyword evidence="3" id="KW-0472">Membrane</keyword>
<gene>
    <name evidence="5" type="ORF">AAA083_01755</name>
</gene>
<dbReference type="PROSITE" id="PS50943">
    <property type="entry name" value="HTH_CROC1"/>
    <property type="match status" value="1"/>
</dbReference>
<dbReference type="PANTHER" id="PTHR46558:SF13">
    <property type="entry name" value="HTH-TYPE TRANSCRIPTIONAL REGULATOR IMMR"/>
    <property type="match status" value="1"/>
</dbReference>
<keyword evidence="1" id="KW-0238">DNA-binding</keyword>
<evidence type="ECO:0000256" key="2">
    <source>
        <dbReference type="SAM" id="MobiDB-lite"/>
    </source>
</evidence>
<dbReference type="EMBL" id="JBBNOP010000001">
    <property type="protein sequence ID" value="MEQ3361695.1"/>
    <property type="molecule type" value="Genomic_DNA"/>
</dbReference>
<dbReference type="SMART" id="SM00530">
    <property type="entry name" value="HTH_XRE"/>
    <property type="match status" value="1"/>
</dbReference>
<dbReference type="CDD" id="cd00093">
    <property type="entry name" value="HTH_XRE"/>
    <property type="match status" value="1"/>
</dbReference>
<organism evidence="5 6">
    <name type="scientific">Raoultibacter massiliensis</name>
    <dbReference type="NCBI Taxonomy" id="1852371"/>
    <lineage>
        <taxon>Bacteria</taxon>
        <taxon>Bacillati</taxon>
        <taxon>Actinomycetota</taxon>
        <taxon>Coriobacteriia</taxon>
        <taxon>Eggerthellales</taxon>
        <taxon>Eggerthellaceae</taxon>
        <taxon>Raoultibacter</taxon>
    </lineage>
</organism>
<feature type="region of interest" description="Disordered" evidence="2">
    <location>
        <begin position="204"/>
        <end position="228"/>
    </location>
</feature>
<dbReference type="SUPFAM" id="SSF47413">
    <property type="entry name" value="lambda repressor-like DNA-binding domains"/>
    <property type="match status" value="1"/>
</dbReference>
<feature type="transmembrane region" description="Helical" evidence="3">
    <location>
        <begin position="315"/>
        <end position="333"/>
    </location>
</feature>
<feature type="domain" description="HTH cro/C1-type" evidence="4">
    <location>
        <begin position="10"/>
        <end position="64"/>
    </location>
</feature>
<dbReference type="Proteomes" id="UP001487305">
    <property type="component" value="Unassembled WGS sequence"/>
</dbReference>
<evidence type="ECO:0000256" key="1">
    <source>
        <dbReference type="ARBA" id="ARBA00023125"/>
    </source>
</evidence>
<sequence length="429" mass="46463">MMNVEIAERLAARRKEAGLSQEGLAQKLGVSRQAVSKWERSESSPDTDNLIALAKLYGVSLDDLLYVDGSIEEDVEFEQADRAAERAVAGAADFEGFSSAAGAGMPTGAAGFSGATEPTGAADPAAGASGAAASAEDAAPTDGESRARAGWTSKGAPEKVHVGFDGIHVLDGDDYVHVSWRDGVHVKDSKDGDEVHVGWGGVHVTEGQNRGRKSGCESRTGSNGRHGEDWCAAGDDEGNTVAWTGDGVVINGEHFDDWRDAQEKYGHGGHGGHWGRPSGYTVKGEYFETLEEARARYGSEVGKSIPVRKHYRVRAWMKFPFPLVVIIAYLLIGFTANEWGTGLFVFFTIPVYYMIGHTIESKKIAHFVGGVYPIAVVAWFLWMAFVLNAPHPAWVAFLTIPIVEWAVHSLSRWWRRRKKSDAVIDVEAQ</sequence>
<keyword evidence="6" id="KW-1185">Reference proteome</keyword>
<keyword evidence="3" id="KW-1133">Transmembrane helix</keyword>
<dbReference type="PANTHER" id="PTHR46558">
    <property type="entry name" value="TRACRIPTIONAL REGULATORY PROTEIN-RELATED-RELATED"/>
    <property type="match status" value="1"/>
</dbReference>
<name>A0ABV1J9E3_9ACTN</name>
<feature type="transmembrane region" description="Helical" evidence="3">
    <location>
        <begin position="393"/>
        <end position="410"/>
    </location>
</feature>
<evidence type="ECO:0000256" key="3">
    <source>
        <dbReference type="SAM" id="Phobius"/>
    </source>
</evidence>
<dbReference type="Gene3D" id="1.10.260.40">
    <property type="entry name" value="lambda repressor-like DNA-binding domains"/>
    <property type="match status" value="1"/>
</dbReference>
<comment type="caution">
    <text evidence="5">The sequence shown here is derived from an EMBL/GenBank/DDBJ whole genome shotgun (WGS) entry which is preliminary data.</text>
</comment>
<proteinExistence type="predicted"/>
<keyword evidence="3" id="KW-0812">Transmembrane</keyword>
<protein>
    <submittedName>
        <fullName evidence="5">Helix-turn-helix transcriptional regulator</fullName>
    </submittedName>
</protein>
<feature type="transmembrane region" description="Helical" evidence="3">
    <location>
        <begin position="367"/>
        <end position="387"/>
    </location>
</feature>